<feature type="transmembrane region" description="Helical" evidence="5">
    <location>
        <begin position="471"/>
        <end position="490"/>
    </location>
</feature>
<dbReference type="InterPro" id="IPR010096">
    <property type="entry name" value="NADH-Q_OxRdtase_suN/2"/>
</dbReference>
<dbReference type="KEGG" id="lcre:Pla8534_20050"/>
<feature type="domain" description="NADH:quinone oxidoreductase/Mrp antiporter transmembrane" evidence="7">
    <location>
        <begin position="127"/>
        <end position="419"/>
    </location>
</feature>
<organism evidence="8 9">
    <name type="scientific">Lignipirellula cremea</name>
    <dbReference type="NCBI Taxonomy" id="2528010"/>
    <lineage>
        <taxon>Bacteria</taxon>
        <taxon>Pseudomonadati</taxon>
        <taxon>Planctomycetota</taxon>
        <taxon>Planctomycetia</taxon>
        <taxon>Pirellulales</taxon>
        <taxon>Pirellulaceae</taxon>
        <taxon>Lignipirellula</taxon>
    </lineage>
</organism>
<protein>
    <recommendedName>
        <fullName evidence="5">NADH-quinone oxidoreductase subunit N</fullName>
        <ecNumber evidence="5">7.1.1.-</ecNumber>
    </recommendedName>
    <alternativeName>
        <fullName evidence="5">NADH dehydrogenase I subunit N</fullName>
    </alternativeName>
    <alternativeName>
        <fullName evidence="5">NDH-1 subunit N</fullName>
    </alternativeName>
</protein>
<sequence length="537" mass="56492">MFVDHSFFAIIFPELSLIVLATWIIVGSSFQRGRVWWTSFAVMSYVVALIALAQQDMHLFAMFGAGEGQLNGPLAVDLLGHGLRWLAVIMGLLFALNYGQPDRSQLTGERQGLLMLLVVGVMLVGSANELVLLFLGLELISVPTYVLLFLGRNDRSTAEATIKYFFLSIFSSAMLLYGFSFLYGIGGSTNLSDIHAALGRESTGMGILGLAPVAAVLIVAGLGYKIAAVPFHFYAPDVYQGSTNTNAGLLAVAPKIAGIAALARLAVYVMPESFAFGWPLILVLSMISMTIGNVCALWQTNLRRMMAYSSIAHAGYMLIGLSVALAAAETGDLTSGGVAAMLVYLTMYVFATIGVFSALSYLSGPDHEISEVDELAGVGRSHSTAGTVIAMGMFSLAGIPPLAGFWGKFAVFGSAIRFAAMPTSGAASWWFIVLAIVGAVNAAIAAVYYLNVVSTLYFRTSQTSTPARGGYGSLAAMSISAIAIGFLGLVPGGVMKTAGLAEQTALSVSEQQLPIGPVHTAQADAEQPVEPHSIAGE</sequence>
<keyword evidence="5" id="KW-0813">Transport</keyword>
<evidence type="ECO:0000313" key="8">
    <source>
        <dbReference type="EMBL" id="QDU94217.1"/>
    </source>
</evidence>
<evidence type="ECO:0000259" key="7">
    <source>
        <dbReference type="Pfam" id="PF00361"/>
    </source>
</evidence>
<evidence type="ECO:0000256" key="2">
    <source>
        <dbReference type="ARBA" id="ARBA00022692"/>
    </source>
</evidence>
<dbReference type="RefSeq" id="WP_197443148.1">
    <property type="nucleotide sequence ID" value="NZ_CP036433.1"/>
</dbReference>
<keyword evidence="5" id="KW-0520">NAD</keyword>
<feature type="transmembrane region" description="Helical" evidence="5">
    <location>
        <begin position="6"/>
        <end position="26"/>
    </location>
</feature>
<feature type="transmembrane region" description="Helical" evidence="5">
    <location>
        <begin position="427"/>
        <end position="450"/>
    </location>
</feature>
<feature type="transmembrane region" description="Helical" evidence="5">
    <location>
        <begin position="248"/>
        <end position="270"/>
    </location>
</feature>
<comment type="similarity">
    <text evidence="5">Belongs to the complex I subunit 2 family.</text>
</comment>
<feature type="transmembrane region" description="Helical" evidence="5">
    <location>
        <begin position="305"/>
        <end position="327"/>
    </location>
</feature>
<feature type="transmembrane region" description="Helical" evidence="5">
    <location>
        <begin position="133"/>
        <end position="152"/>
    </location>
</feature>
<dbReference type="GO" id="GO:0050136">
    <property type="term" value="F:NADH dehydrogenase (quinone) (non-electrogenic) activity"/>
    <property type="evidence" value="ECO:0007669"/>
    <property type="project" value="UniProtKB-UniRule"/>
</dbReference>
<evidence type="ECO:0000256" key="5">
    <source>
        <dbReference type="HAMAP-Rule" id="MF_00445"/>
    </source>
</evidence>
<feature type="transmembrane region" description="Helical" evidence="5">
    <location>
        <begin position="339"/>
        <end position="362"/>
    </location>
</feature>
<dbReference type="InterPro" id="IPR001750">
    <property type="entry name" value="ND/Mrp_TM"/>
</dbReference>
<accession>A0A518DQV1</accession>
<keyword evidence="4 5" id="KW-0472">Membrane</keyword>
<comment type="catalytic activity">
    <reaction evidence="5">
        <text>a quinone + NADH + 5 H(+)(in) = a quinol + NAD(+) + 4 H(+)(out)</text>
        <dbReference type="Rhea" id="RHEA:57888"/>
        <dbReference type="ChEBI" id="CHEBI:15378"/>
        <dbReference type="ChEBI" id="CHEBI:24646"/>
        <dbReference type="ChEBI" id="CHEBI:57540"/>
        <dbReference type="ChEBI" id="CHEBI:57945"/>
        <dbReference type="ChEBI" id="CHEBI:132124"/>
    </reaction>
</comment>
<keyword evidence="8" id="KW-0560">Oxidoreductase</keyword>
<dbReference type="HAMAP" id="MF_00445">
    <property type="entry name" value="NDH1_NuoN_1"/>
    <property type="match status" value="1"/>
</dbReference>
<evidence type="ECO:0000313" key="9">
    <source>
        <dbReference type="Proteomes" id="UP000317648"/>
    </source>
</evidence>
<evidence type="ECO:0000256" key="3">
    <source>
        <dbReference type="ARBA" id="ARBA00022989"/>
    </source>
</evidence>
<evidence type="ECO:0000256" key="4">
    <source>
        <dbReference type="ARBA" id="ARBA00023136"/>
    </source>
</evidence>
<reference evidence="8 9" key="1">
    <citation type="submission" date="2019-02" db="EMBL/GenBank/DDBJ databases">
        <title>Deep-cultivation of Planctomycetes and their phenomic and genomic characterization uncovers novel biology.</title>
        <authorList>
            <person name="Wiegand S."/>
            <person name="Jogler M."/>
            <person name="Boedeker C."/>
            <person name="Pinto D."/>
            <person name="Vollmers J."/>
            <person name="Rivas-Marin E."/>
            <person name="Kohn T."/>
            <person name="Peeters S.H."/>
            <person name="Heuer A."/>
            <person name="Rast P."/>
            <person name="Oberbeckmann S."/>
            <person name="Bunk B."/>
            <person name="Jeske O."/>
            <person name="Meyerdierks A."/>
            <person name="Storesund J.E."/>
            <person name="Kallscheuer N."/>
            <person name="Luecker S."/>
            <person name="Lage O.M."/>
            <person name="Pohl T."/>
            <person name="Merkel B.J."/>
            <person name="Hornburger P."/>
            <person name="Mueller R.-W."/>
            <person name="Bruemmer F."/>
            <person name="Labrenz M."/>
            <person name="Spormann A.M."/>
            <person name="Op den Camp H."/>
            <person name="Overmann J."/>
            <person name="Amann R."/>
            <person name="Jetten M.S.M."/>
            <person name="Mascher T."/>
            <person name="Medema M.H."/>
            <person name="Devos D.P."/>
            <person name="Kaster A.-K."/>
            <person name="Ovreas L."/>
            <person name="Rohde M."/>
            <person name="Galperin M.Y."/>
            <person name="Jogler C."/>
        </authorList>
    </citation>
    <scope>NUCLEOTIDE SEQUENCE [LARGE SCALE GENOMIC DNA]</scope>
    <source>
        <strain evidence="8 9">Pla85_3_4</strain>
    </source>
</reference>
<keyword evidence="2 5" id="KW-0812">Transmembrane</keyword>
<evidence type="ECO:0000256" key="1">
    <source>
        <dbReference type="ARBA" id="ARBA00004127"/>
    </source>
</evidence>
<feature type="transmembrane region" description="Helical" evidence="5">
    <location>
        <begin position="276"/>
        <end position="298"/>
    </location>
</feature>
<dbReference type="EMBL" id="CP036433">
    <property type="protein sequence ID" value="QDU94217.1"/>
    <property type="molecule type" value="Genomic_DNA"/>
</dbReference>
<comment type="subcellular location">
    <subcellularLocation>
        <location evidence="5">Cell membrane</location>
        <topology evidence="5">Multi-pass membrane protein</topology>
    </subcellularLocation>
    <subcellularLocation>
        <location evidence="1">Endomembrane system</location>
        <topology evidence="1">Multi-pass membrane protein</topology>
    </subcellularLocation>
    <subcellularLocation>
        <location evidence="6">Membrane</location>
        <topology evidence="6">Multi-pass membrane protein</topology>
    </subcellularLocation>
</comment>
<keyword evidence="5" id="KW-0874">Quinone</keyword>
<dbReference type="EC" id="7.1.1.-" evidence="5"/>
<keyword evidence="9" id="KW-1185">Reference proteome</keyword>
<dbReference type="PANTHER" id="PTHR22773">
    <property type="entry name" value="NADH DEHYDROGENASE"/>
    <property type="match status" value="1"/>
</dbReference>
<comment type="subunit">
    <text evidence="5">NDH-1 is composed of 14 different subunits. Subunits NuoA, H, J, K, L, M, N constitute the membrane sector of the complex.</text>
</comment>
<proteinExistence type="inferred from homology"/>
<dbReference type="Proteomes" id="UP000317648">
    <property type="component" value="Chromosome"/>
</dbReference>
<dbReference type="GO" id="GO:0012505">
    <property type="term" value="C:endomembrane system"/>
    <property type="evidence" value="ECO:0007669"/>
    <property type="project" value="UniProtKB-SubCell"/>
</dbReference>
<feature type="transmembrane region" description="Helical" evidence="5">
    <location>
        <begin position="35"/>
        <end position="53"/>
    </location>
</feature>
<feature type="transmembrane region" description="Helical" evidence="5">
    <location>
        <begin position="383"/>
        <end position="407"/>
    </location>
</feature>
<feature type="transmembrane region" description="Helical" evidence="5">
    <location>
        <begin position="111"/>
        <end position="127"/>
    </location>
</feature>
<evidence type="ECO:0000256" key="6">
    <source>
        <dbReference type="RuleBase" id="RU000320"/>
    </source>
</evidence>
<dbReference type="AlphaFoldDB" id="A0A518DQV1"/>
<comment type="function">
    <text evidence="5">NDH-1 shuttles electrons from NADH, via FMN and iron-sulfur (Fe-S) centers, to quinones in the respiratory chain. The immediate electron acceptor for the enzyme in this species is believed to be ubiquinone. Couples the redox reaction to proton translocation (for every two electrons transferred, four hydrogen ions are translocated across the cytoplasmic membrane), and thus conserves the redox energy in a proton gradient.</text>
</comment>
<dbReference type="GO" id="GO:0008137">
    <property type="term" value="F:NADH dehydrogenase (ubiquinone) activity"/>
    <property type="evidence" value="ECO:0007669"/>
    <property type="project" value="InterPro"/>
</dbReference>
<feature type="transmembrane region" description="Helical" evidence="5">
    <location>
        <begin position="164"/>
        <end position="185"/>
    </location>
</feature>
<feature type="transmembrane region" description="Helical" evidence="5">
    <location>
        <begin position="82"/>
        <end position="99"/>
    </location>
</feature>
<name>A0A518DQV1_9BACT</name>
<keyword evidence="5" id="KW-1278">Translocase</keyword>
<dbReference type="Pfam" id="PF00361">
    <property type="entry name" value="Proton_antipo_M"/>
    <property type="match status" value="1"/>
</dbReference>
<keyword evidence="5" id="KW-1003">Cell membrane</keyword>
<gene>
    <name evidence="8" type="primary">nuoN_1</name>
    <name evidence="5" type="synonym">nuoN</name>
    <name evidence="8" type="ORF">Pla8534_20050</name>
</gene>
<keyword evidence="5" id="KW-0830">Ubiquinone</keyword>
<keyword evidence="3 5" id="KW-1133">Transmembrane helix</keyword>
<dbReference type="GO" id="GO:0005886">
    <property type="term" value="C:plasma membrane"/>
    <property type="evidence" value="ECO:0007669"/>
    <property type="project" value="UniProtKB-SubCell"/>
</dbReference>
<dbReference type="GO" id="GO:0048038">
    <property type="term" value="F:quinone binding"/>
    <property type="evidence" value="ECO:0007669"/>
    <property type="project" value="UniProtKB-KW"/>
</dbReference>
<dbReference type="GO" id="GO:0042773">
    <property type="term" value="P:ATP synthesis coupled electron transport"/>
    <property type="evidence" value="ECO:0007669"/>
    <property type="project" value="InterPro"/>
</dbReference>
<feature type="transmembrane region" description="Helical" evidence="5">
    <location>
        <begin position="205"/>
        <end position="227"/>
    </location>
</feature>